<comment type="subcellular location">
    <subcellularLocation>
        <location evidence="2">Cytoplasm</location>
    </subcellularLocation>
</comment>
<evidence type="ECO:0000256" key="6">
    <source>
        <dbReference type="ARBA" id="ARBA00023110"/>
    </source>
</evidence>
<evidence type="ECO:0000256" key="4">
    <source>
        <dbReference type="ARBA" id="ARBA00013194"/>
    </source>
</evidence>
<keyword evidence="7" id="KW-0143">Chaperone</keyword>
<keyword evidence="10" id="KW-1185">Reference proteome</keyword>
<proteinExistence type="inferred from homology"/>
<dbReference type="GO" id="GO:0003755">
    <property type="term" value="F:peptidyl-prolyl cis-trans isomerase activity"/>
    <property type="evidence" value="ECO:0007669"/>
    <property type="project" value="UniProtKB-KW"/>
</dbReference>
<evidence type="ECO:0000256" key="2">
    <source>
        <dbReference type="ARBA" id="ARBA00004496"/>
    </source>
</evidence>
<dbReference type="SUPFAM" id="SSF54534">
    <property type="entry name" value="FKBP-like"/>
    <property type="match status" value="1"/>
</dbReference>
<dbReference type="PANTHER" id="PTHR47861">
    <property type="entry name" value="FKBP-TYPE PEPTIDYL-PROLYL CIS-TRANS ISOMERASE SLYD"/>
    <property type="match status" value="1"/>
</dbReference>
<organism evidence="9 10">
    <name type="scientific">Desulfacinum infernum DSM 9756</name>
    <dbReference type="NCBI Taxonomy" id="1121391"/>
    <lineage>
        <taxon>Bacteria</taxon>
        <taxon>Pseudomonadati</taxon>
        <taxon>Thermodesulfobacteriota</taxon>
        <taxon>Syntrophobacteria</taxon>
        <taxon>Syntrophobacterales</taxon>
        <taxon>Syntrophobacteraceae</taxon>
        <taxon>Desulfacinum</taxon>
    </lineage>
</organism>
<evidence type="ECO:0000256" key="3">
    <source>
        <dbReference type="ARBA" id="ARBA00006577"/>
    </source>
</evidence>
<comment type="similarity">
    <text evidence="3">Belongs to the FKBP-type PPIase family.</text>
</comment>
<name>A0A1M5G3C3_9BACT</name>
<accession>A0A1M5G3C3</accession>
<dbReference type="STRING" id="1121391.SAMN02745206_03046"/>
<keyword evidence="6" id="KW-0697">Rotamase</keyword>
<keyword evidence="8 9" id="KW-0413">Isomerase</keyword>
<reference evidence="10" key="1">
    <citation type="submission" date="2016-11" db="EMBL/GenBank/DDBJ databases">
        <authorList>
            <person name="Varghese N."/>
            <person name="Submissions S."/>
        </authorList>
    </citation>
    <scope>NUCLEOTIDE SEQUENCE [LARGE SCALE GENOMIC DNA]</scope>
    <source>
        <strain evidence="10">DSM 9756</strain>
    </source>
</reference>
<sequence>MKIQPNTMITVRYTLEPVGSEAFPYPKGPYRMEALVGHGRLLPGLEEALMGAEEGAAVEVVLDPQDFAGEVGAEAHIAREDVVEEGPLEVGAVRHTMDENRCLRPFRILAVEGDRLRVSFGHPFAGKPFLFRVVVEKVRWASLEEIRAARTPVRGGGL</sequence>
<dbReference type="EC" id="5.2.1.8" evidence="4"/>
<dbReference type="RefSeq" id="WP_073040957.1">
    <property type="nucleotide sequence ID" value="NZ_FQVB01000034.1"/>
</dbReference>
<dbReference type="AlphaFoldDB" id="A0A1M5G3C3"/>
<evidence type="ECO:0000256" key="8">
    <source>
        <dbReference type="ARBA" id="ARBA00023235"/>
    </source>
</evidence>
<comment type="catalytic activity">
    <reaction evidence="1">
        <text>[protein]-peptidylproline (omega=180) = [protein]-peptidylproline (omega=0)</text>
        <dbReference type="Rhea" id="RHEA:16237"/>
        <dbReference type="Rhea" id="RHEA-COMP:10747"/>
        <dbReference type="Rhea" id="RHEA-COMP:10748"/>
        <dbReference type="ChEBI" id="CHEBI:83833"/>
        <dbReference type="ChEBI" id="CHEBI:83834"/>
        <dbReference type="EC" id="5.2.1.8"/>
    </reaction>
</comment>
<dbReference type="InterPro" id="IPR046357">
    <property type="entry name" value="PPIase_dom_sf"/>
</dbReference>
<keyword evidence="5" id="KW-0963">Cytoplasm</keyword>
<dbReference type="Proteomes" id="UP000184076">
    <property type="component" value="Unassembled WGS sequence"/>
</dbReference>
<evidence type="ECO:0000256" key="1">
    <source>
        <dbReference type="ARBA" id="ARBA00000971"/>
    </source>
</evidence>
<dbReference type="Gene3D" id="3.10.50.40">
    <property type="match status" value="1"/>
</dbReference>
<gene>
    <name evidence="9" type="ORF">SAMN02745206_03046</name>
</gene>
<dbReference type="OrthoDB" id="9808891at2"/>
<evidence type="ECO:0000313" key="9">
    <source>
        <dbReference type="EMBL" id="SHF98228.1"/>
    </source>
</evidence>
<dbReference type="GO" id="GO:0005737">
    <property type="term" value="C:cytoplasm"/>
    <property type="evidence" value="ECO:0007669"/>
    <property type="project" value="UniProtKB-SubCell"/>
</dbReference>
<dbReference type="EMBL" id="FQVB01000034">
    <property type="protein sequence ID" value="SHF98228.1"/>
    <property type="molecule type" value="Genomic_DNA"/>
</dbReference>
<dbReference type="PANTHER" id="PTHR47861:SF3">
    <property type="entry name" value="FKBP-TYPE PEPTIDYL-PROLYL CIS-TRANS ISOMERASE SLYD"/>
    <property type="match status" value="1"/>
</dbReference>
<evidence type="ECO:0000313" key="10">
    <source>
        <dbReference type="Proteomes" id="UP000184076"/>
    </source>
</evidence>
<evidence type="ECO:0000256" key="5">
    <source>
        <dbReference type="ARBA" id="ARBA00022490"/>
    </source>
</evidence>
<evidence type="ECO:0000256" key="7">
    <source>
        <dbReference type="ARBA" id="ARBA00023186"/>
    </source>
</evidence>
<protein>
    <recommendedName>
        <fullName evidence="4">peptidylprolyl isomerase</fullName>
        <ecNumber evidence="4">5.2.1.8</ecNumber>
    </recommendedName>
</protein>